<protein>
    <submittedName>
        <fullName evidence="3">Uncharacterized protein</fullName>
    </submittedName>
</protein>
<name>A0A9X2PE52_9HYPH</name>
<evidence type="ECO:0000313" key="3">
    <source>
        <dbReference type="EMBL" id="MCS0494310.1"/>
    </source>
</evidence>
<feature type="transmembrane region" description="Helical" evidence="2">
    <location>
        <begin position="48"/>
        <end position="69"/>
    </location>
</feature>
<keyword evidence="2" id="KW-0812">Transmembrane</keyword>
<comment type="caution">
    <text evidence="3">The sequence shown here is derived from an EMBL/GenBank/DDBJ whole genome shotgun (WGS) entry which is preliminary data.</text>
</comment>
<sequence length="88" mass="9204">MPAPPFGRPSAQPLAQPVDRTSPRTAHGAAAPGAGRRARWRDDVPRRAATWLLAAAGLVLLGAAIGLWARHGAAVFFDLMAAGFAYCI</sequence>
<gene>
    <name evidence="3" type="ORF">NVS89_04315</name>
</gene>
<evidence type="ECO:0000313" key="4">
    <source>
        <dbReference type="Proteomes" id="UP001151088"/>
    </source>
</evidence>
<organism evidence="3 4">
    <name type="scientific">Ancylobacter mangrovi</name>
    <dbReference type="NCBI Taxonomy" id="2972472"/>
    <lineage>
        <taxon>Bacteria</taxon>
        <taxon>Pseudomonadati</taxon>
        <taxon>Pseudomonadota</taxon>
        <taxon>Alphaproteobacteria</taxon>
        <taxon>Hyphomicrobiales</taxon>
        <taxon>Xanthobacteraceae</taxon>
        <taxon>Ancylobacter</taxon>
    </lineage>
</organism>
<accession>A0A9X2PE52</accession>
<keyword evidence="4" id="KW-1185">Reference proteome</keyword>
<evidence type="ECO:0000256" key="2">
    <source>
        <dbReference type="SAM" id="Phobius"/>
    </source>
</evidence>
<dbReference type="RefSeq" id="WP_258731251.1">
    <property type="nucleotide sequence ID" value="NZ_JANTHZ010000001.1"/>
</dbReference>
<keyword evidence="2" id="KW-1133">Transmembrane helix</keyword>
<keyword evidence="2" id="KW-0472">Membrane</keyword>
<reference evidence="3" key="1">
    <citation type="submission" date="2022-08" db="EMBL/GenBank/DDBJ databases">
        <authorList>
            <person name="Li F."/>
        </authorList>
    </citation>
    <scope>NUCLEOTIDE SEQUENCE</scope>
    <source>
        <strain evidence="3">MQZ15Z-1</strain>
    </source>
</reference>
<feature type="region of interest" description="Disordered" evidence="1">
    <location>
        <begin position="1"/>
        <end position="39"/>
    </location>
</feature>
<evidence type="ECO:0000256" key="1">
    <source>
        <dbReference type="SAM" id="MobiDB-lite"/>
    </source>
</evidence>
<dbReference type="AlphaFoldDB" id="A0A9X2PE52"/>
<proteinExistence type="predicted"/>
<dbReference type="EMBL" id="JANTHZ010000001">
    <property type="protein sequence ID" value="MCS0494310.1"/>
    <property type="molecule type" value="Genomic_DNA"/>
</dbReference>
<dbReference type="Proteomes" id="UP001151088">
    <property type="component" value="Unassembled WGS sequence"/>
</dbReference>
<feature type="compositionally biased region" description="Low complexity" evidence="1">
    <location>
        <begin position="24"/>
        <end position="35"/>
    </location>
</feature>